<proteinExistence type="predicted"/>
<reference evidence="1 2" key="1">
    <citation type="submission" date="2021-06" db="EMBL/GenBank/DDBJ databases">
        <authorList>
            <person name="Kallberg Y."/>
            <person name="Tangrot J."/>
            <person name="Rosling A."/>
        </authorList>
    </citation>
    <scope>NUCLEOTIDE SEQUENCE [LARGE SCALE GENOMIC DNA]</scope>
    <source>
        <strain evidence="1 2">120-4 pot B 10/14</strain>
    </source>
</reference>
<feature type="non-terminal residue" evidence="1">
    <location>
        <position position="1"/>
    </location>
</feature>
<protein>
    <submittedName>
        <fullName evidence="1">19977_t:CDS:1</fullName>
    </submittedName>
</protein>
<dbReference type="Proteomes" id="UP000789901">
    <property type="component" value="Unassembled WGS sequence"/>
</dbReference>
<gene>
    <name evidence="1" type="ORF">GMARGA_LOCUS30312</name>
</gene>
<comment type="caution">
    <text evidence="1">The sequence shown here is derived from an EMBL/GenBank/DDBJ whole genome shotgun (WGS) entry which is preliminary data.</text>
</comment>
<organism evidence="1 2">
    <name type="scientific">Gigaspora margarita</name>
    <dbReference type="NCBI Taxonomy" id="4874"/>
    <lineage>
        <taxon>Eukaryota</taxon>
        <taxon>Fungi</taxon>
        <taxon>Fungi incertae sedis</taxon>
        <taxon>Mucoromycota</taxon>
        <taxon>Glomeromycotina</taxon>
        <taxon>Glomeromycetes</taxon>
        <taxon>Diversisporales</taxon>
        <taxon>Gigasporaceae</taxon>
        <taxon>Gigaspora</taxon>
    </lineage>
</organism>
<accession>A0ABN7WFX3</accession>
<name>A0ABN7WFX3_GIGMA</name>
<sequence length="150" mass="17825">KKTYSKLSNAWYKEICKYAKARPAARHQNIANKFISKYPMLKLNRSTIIKTLQKSKQYHYLEEINQVSSAGIVLLNELVKLKGCEFDNRLGIPKNDLNVPLETLADKKIKLRQLLFQYEPETYIMLIKLDYFIGYYQIKRWYSKRLLAKK</sequence>
<keyword evidence="2" id="KW-1185">Reference proteome</keyword>
<evidence type="ECO:0000313" key="2">
    <source>
        <dbReference type="Proteomes" id="UP000789901"/>
    </source>
</evidence>
<evidence type="ECO:0000313" key="1">
    <source>
        <dbReference type="EMBL" id="CAG8830431.1"/>
    </source>
</evidence>
<dbReference type="EMBL" id="CAJVQB010042473">
    <property type="protein sequence ID" value="CAG8830431.1"/>
    <property type="molecule type" value="Genomic_DNA"/>
</dbReference>